<feature type="transmembrane region" description="Helical" evidence="6">
    <location>
        <begin position="428"/>
        <end position="447"/>
    </location>
</feature>
<dbReference type="GO" id="GO:0016020">
    <property type="term" value="C:membrane"/>
    <property type="evidence" value="ECO:0007669"/>
    <property type="project" value="UniProtKB-SubCell"/>
</dbReference>
<dbReference type="InterPro" id="IPR020846">
    <property type="entry name" value="MFS_dom"/>
</dbReference>
<comment type="subcellular location">
    <subcellularLocation>
        <location evidence="1">Membrane</location>
        <topology evidence="1">Multi-pass membrane protein</topology>
    </subcellularLocation>
</comment>
<evidence type="ECO:0000256" key="5">
    <source>
        <dbReference type="SAM" id="MobiDB-lite"/>
    </source>
</evidence>
<feature type="transmembrane region" description="Helical" evidence="6">
    <location>
        <begin position="103"/>
        <end position="123"/>
    </location>
</feature>
<feature type="transmembrane region" description="Helical" evidence="6">
    <location>
        <begin position="338"/>
        <end position="359"/>
    </location>
</feature>
<feature type="transmembrane region" description="Helical" evidence="6">
    <location>
        <begin position="196"/>
        <end position="216"/>
    </location>
</feature>
<dbReference type="EMBL" id="SPUK01000016">
    <property type="protein sequence ID" value="TQV92225.1"/>
    <property type="molecule type" value="Genomic_DNA"/>
</dbReference>
<organism evidence="8 9">
    <name type="scientific">Cordyceps javanica</name>
    <dbReference type="NCBI Taxonomy" id="43265"/>
    <lineage>
        <taxon>Eukaryota</taxon>
        <taxon>Fungi</taxon>
        <taxon>Dikarya</taxon>
        <taxon>Ascomycota</taxon>
        <taxon>Pezizomycotina</taxon>
        <taxon>Sordariomycetes</taxon>
        <taxon>Hypocreomycetidae</taxon>
        <taxon>Hypocreales</taxon>
        <taxon>Cordycipitaceae</taxon>
        <taxon>Cordyceps</taxon>
    </lineage>
</organism>
<dbReference type="PANTHER" id="PTHR42718:SF11">
    <property type="entry name" value="MAJOR FACILITATOR SUPERFAMILY (MFS) PROFILE DOMAIN-CONTAINING PROTEIN"/>
    <property type="match status" value="1"/>
</dbReference>
<evidence type="ECO:0000256" key="4">
    <source>
        <dbReference type="ARBA" id="ARBA00023136"/>
    </source>
</evidence>
<keyword evidence="3 6" id="KW-1133">Transmembrane helix</keyword>
<dbReference type="Gene3D" id="1.20.1250.20">
    <property type="entry name" value="MFS general substrate transporter like domains"/>
    <property type="match status" value="2"/>
</dbReference>
<feature type="transmembrane region" description="Helical" evidence="6">
    <location>
        <begin position="366"/>
        <end position="385"/>
    </location>
</feature>
<evidence type="ECO:0000256" key="3">
    <source>
        <dbReference type="ARBA" id="ARBA00022989"/>
    </source>
</evidence>
<feature type="transmembrane region" description="Helical" evidence="6">
    <location>
        <begin position="129"/>
        <end position="153"/>
    </location>
</feature>
<feature type="region of interest" description="Disordered" evidence="5">
    <location>
        <begin position="505"/>
        <end position="532"/>
    </location>
</feature>
<keyword evidence="2 6" id="KW-0812">Transmembrane</keyword>
<dbReference type="SUPFAM" id="SSF103473">
    <property type="entry name" value="MFS general substrate transporter"/>
    <property type="match status" value="1"/>
</dbReference>
<comment type="caution">
    <text evidence="8">The sequence shown here is derived from an EMBL/GenBank/DDBJ whole genome shotgun (WGS) entry which is preliminary data.</text>
</comment>
<keyword evidence="4 6" id="KW-0472">Membrane</keyword>
<dbReference type="Pfam" id="PF07690">
    <property type="entry name" value="MFS_1"/>
    <property type="match status" value="1"/>
</dbReference>
<feature type="transmembrane region" description="Helical" evidence="6">
    <location>
        <begin position="264"/>
        <end position="283"/>
    </location>
</feature>
<proteinExistence type="predicted"/>
<accession>A0A545US04</accession>
<feature type="transmembrane region" description="Helical" evidence="6">
    <location>
        <begin position="228"/>
        <end position="249"/>
    </location>
</feature>
<dbReference type="PROSITE" id="PS50850">
    <property type="entry name" value="MFS"/>
    <property type="match status" value="1"/>
</dbReference>
<protein>
    <submittedName>
        <fullName evidence="8">MFS multidrug transporter</fullName>
    </submittedName>
</protein>
<feature type="transmembrane region" description="Helical" evidence="6">
    <location>
        <begin position="391"/>
        <end position="416"/>
    </location>
</feature>
<dbReference type="Proteomes" id="UP000315783">
    <property type="component" value="Unassembled WGS sequence"/>
</dbReference>
<dbReference type="InterPro" id="IPR036259">
    <property type="entry name" value="MFS_trans_sf"/>
</dbReference>
<gene>
    <name evidence="8" type="ORF">IF1G_09297</name>
</gene>
<evidence type="ECO:0000313" key="8">
    <source>
        <dbReference type="EMBL" id="TQV92225.1"/>
    </source>
</evidence>
<reference evidence="8 9" key="1">
    <citation type="journal article" date="2019" name="Appl. Microbiol. Biotechnol.">
        <title>Genome sequence of Isaria javanica and comparative genome analysis insights into family S53 peptidase evolution in fungal entomopathogens.</title>
        <authorList>
            <person name="Lin R."/>
            <person name="Zhang X."/>
            <person name="Xin B."/>
            <person name="Zou M."/>
            <person name="Gao Y."/>
            <person name="Qin F."/>
            <person name="Hu Q."/>
            <person name="Xie B."/>
            <person name="Cheng X."/>
        </authorList>
    </citation>
    <scope>NUCLEOTIDE SEQUENCE [LARGE SCALE GENOMIC DNA]</scope>
    <source>
        <strain evidence="8 9">IJ1G</strain>
    </source>
</reference>
<evidence type="ECO:0000313" key="9">
    <source>
        <dbReference type="Proteomes" id="UP000315783"/>
    </source>
</evidence>
<dbReference type="PANTHER" id="PTHR42718">
    <property type="entry name" value="MAJOR FACILITATOR SUPERFAMILY MULTIDRUG TRANSPORTER MFSC"/>
    <property type="match status" value="1"/>
</dbReference>
<dbReference type="GO" id="GO:0022857">
    <property type="term" value="F:transmembrane transporter activity"/>
    <property type="evidence" value="ECO:0007669"/>
    <property type="project" value="InterPro"/>
</dbReference>
<dbReference type="InterPro" id="IPR011701">
    <property type="entry name" value="MFS"/>
</dbReference>
<feature type="transmembrane region" description="Helical" evidence="6">
    <location>
        <begin position="467"/>
        <end position="485"/>
    </location>
</feature>
<feature type="transmembrane region" description="Helical" evidence="6">
    <location>
        <begin position="304"/>
        <end position="326"/>
    </location>
</feature>
<evidence type="ECO:0000256" key="6">
    <source>
        <dbReference type="SAM" id="Phobius"/>
    </source>
</evidence>
<feature type="domain" description="Major facilitator superfamily (MFS) profile" evidence="7">
    <location>
        <begin position="33"/>
        <end position="490"/>
    </location>
</feature>
<feature type="transmembrane region" description="Helical" evidence="6">
    <location>
        <begin position="35"/>
        <end position="56"/>
    </location>
</feature>
<dbReference type="OrthoDB" id="5086884at2759"/>
<feature type="transmembrane region" description="Helical" evidence="6">
    <location>
        <begin position="76"/>
        <end position="96"/>
    </location>
</feature>
<evidence type="ECO:0000256" key="1">
    <source>
        <dbReference type="ARBA" id="ARBA00004141"/>
    </source>
</evidence>
<keyword evidence="9" id="KW-1185">Reference proteome</keyword>
<evidence type="ECO:0000256" key="2">
    <source>
        <dbReference type="ARBA" id="ARBA00022692"/>
    </source>
</evidence>
<feature type="transmembrane region" description="Helical" evidence="6">
    <location>
        <begin position="165"/>
        <end position="184"/>
    </location>
</feature>
<evidence type="ECO:0000259" key="7">
    <source>
        <dbReference type="PROSITE" id="PS50850"/>
    </source>
</evidence>
<name>A0A545US04_9HYPO</name>
<dbReference type="AlphaFoldDB" id="A0A545US04"/>
<sequence length="532" mass="57502">MEKEPASEHAVFDHDIAAIDAEKLGRQRPAVFSTIWHELGFVIALLGSMAMAEYFISGFHIILPLLSVELDIPPAAQTWPSSVFTLTTATCLLPLGRLADMHGAFISFTGGMAWVCAWCLAAGFSQTYITLVVCRAMAGIGAAAFLPAGITLMGKIYRPGPRKNLVFAIYGAFAPLGFFTGILFGGVSGQFLSWRWYFWIGTMMLLVICVAGLLSVPRDFQAQAPDGLTMDWLGAMTIVPGLVLLVYGITDSSQAPNGWASPQIIATIILSVCFLAAAVYVELRLAKNPLVPYDLFSPPHMKPLIIALFFAYGSFGVYLFYSSFYIEVVLGKDPLRTAIWYIPMVSCGIVLGAVGGFTLHRLSGRVLLTFSGIGFVVAGLLFSLMPEDPNYWAWLFPAMIASSVGIDITATVSNIFITTNLPAKRQGLAGALINTILFLGMSVFLGFGNVAVAHTSALPLRKNYQVAFWLAVAVAGVALSIFVFADIGPAKSDLTIEERQQLESEQFQRSQANLGPGRVVEERKTGTPVKFS</sequence>